<evidence type="ECO:0000313" key="1">
    <source>
        <dbReference type="EMBL" id="KAJ8890641.1"/>
    </source>
</evidence>
<accession>A0ABQ9I1X3</accession>
<dbReference type="Proteomes" id="UP001159363">
    <property type="component" value="Chromosome 3"/>
</dbReference>
<dbReference type="EMBL" id="JARBHB010000003">
    <property type="protein sequence ID" value="KAJ8890641.1"/>
    <property type="molecule type" value="Genomic_DNA"/>
</dbReference>
<gene>
    <name evidence="1" type="ORF">PR048_010150</name>
</gene>
<proteinExistence type="predicted"/>
<protein>
    <submittedName>
        <fullName evidence="1">Uncharacterized protein</fullName>
    </submittedName>
</protein>
<sequence length="670" mass="74642">MQFIPALMKGQTISFVSFTSQLNRSCLRVRYQTRAERIDGINAGARKKQRTASHTYLYGVCEGWFNIRMKKYRDMAVSEDTAVYFTYLASTDYIVRSERDPPRGTKISTLAHCSHEILYCLEIFDHVAASPHLTYRACATPTQGHARVVVVYPVEIDNYFNRVVSHAVIESRNDRPANRMGMMRGEYGAAPEFKGGGSGSSPRKPVDRWNRPARFPNECLYSLTNGRRKPLPYHHTSATSSLRTRCDDALPPSSCSETALHTDDVTSVGDSGRRHAALSTSPCLSPELELAIENEQGRVADAHVRTHLCRLDGTNVCKRGGWPKKGHIDEGSGRQGAEALHSLQPSQAARRASCLLFLRWPRVFCCLSTLRDARFHRGGLPRHRLRPTHQDEMNLQLQDHLHHPVTTGTNKNSSRKHQECGTQAVIARATTEGMLSNDWKAGPFLLQHAADGMFVAETLHREDAERWGIAILLLISRTITLCSSLRHSKTQGAVVAERLDCSPLNKANRVQSPAGSFLIFASSRRVYSRISRFPRPCIPAPLHSHLISHSSALKTSLLRAGQISQFNNSNGRCAAFLFFPNRPERARVGRDGAAFRTAPRANVIIDHVGAAAVESEFLISWLPPGCLELFSALVVRQWHMLGLSTHTELTDMLNVADRRGESKARPDYGG</sequence>
<reference evidence="1 2" key="1">
    <citation type="submission" date="2023-02" db="EMBL/GenBank/DDBJ databases">
        <title>LHISI_Scaffold_Assembly.</title>
        <authorList>
            <person name="Stuart O.P."/>
            <person name="Cleave R."/>
            <person name="Magrath M.J.L."/>
            <person name="Mikheyev A.S."/>
        </authorList>
    </citation>
    <scope>NUCLEOTIDE SEQUENCE [LARGE SCALE GENOMIC DNA]</scope>
    <source>
        <strain evidence="1">Daus_M_001</strain>
        <tissue evidence="1">Leg muscle</tissue>
    </source>
</reference>
<organism evidence="1 2">
    <name type="scientific">Dryococelus australis</name>
    <dbReference type="NCBI Taxonomy" id="614101"/>
    <lineage>
        <taxon>Eukaryota</taxon>
        <taxon>Metazoa</taxon>
        <taxon>Ecdysozoa</taxon>
        <taxon>Arthropoda</taxon>
        <taxon>Hexapoda</taxon>
        <taxon>Insecta</taxon>
        <taxon>Pterygota</taxon>
        <taxon>Neoptera</taxon>
        <taxon>Polyneoptera</taxon>
        <taxon>Phasmatodea</taxon>
        <taxon>Verophasmatodea</taxon>
        <taxon>Anareolatae</taxon>
        <taxon>Phasmatidae</taxon>
        <taxon>Eurycanthinae</taxon>
        <taxon>Dryococelus</taxon>
    </lineage>
</organism>
<name>A0ABQ9I1X3_9NEOP</name>
<evidence type="ECO:0000313" key="2">
    <source>
        <dbReference type="Proteomes" id="UP001159363"/>
    </source>
</evidence>
<keyword evidence="2" id="KW-1185">Reference proteome</keyword>
<comment type="caution">
    <text evidence="1">The sequence shown here is derived from an EMBL/GenBank/DDBJ whole genome shotgun (WGS) entry which is preliminary data.</text>
</comment>